<dbReference type="Pfam" id="PF01906">
    <property type="entry name" value="YbjQ_1"/>
    <property type="match status" value="1"/>
</dbReference>
<sequence>MDGLVITTTSTITTHSIDEYFGPVFGETIFGANVIRDFVATISDIVGGRSGQYESVLVRGRNTAMAEMAKRAKELGANAVIGMRFDYSTIGNSMLMICCNGTAVKATPTS</sequence>
<evidence type="ECO:0000313" key="4">
    <source>
        <dbReference type="Proteomes" id="UP001239462"/>
    </source>
</evidence>
<gene>
    <name evidence="3" type="ORF">QTN89_27700</name>
</gene>
<protein>
    <recommendedName>
        <fullName evidence="2">UPF0145 protein QTN89_27700</fullName>
    </recommendedName>
</protein>
<dbReference type="PANTHER" id="PTHR34068:SF1">
    <property type="entry name" value="UPF0145 PROTEIN YBJQ"/>
    <property type="match status" value="1"/>
</dbReference>
<dbReference type="SUPFAM" id="SSF117782">
    <property type="entry name" value="YbjQ-like"/>
    <property type="match status" value="1"/>
</dbReference>
<comment type="similarity">
    <text evidence="1 2">Belongs to the UPF0145 family.</text>
</comment>
<name>A0ABT7PRZ1_9BACT</name>
<evidence type="ECO:0000313" key="3">
    <source>
        <dbReference type="EMBL" id="MDM4019272.1"/>
    </source>
</evidence>
<organism evidence="3 4">
    <name type="scientific">Roseiconus lacunae</name>
    <dbReference type="NCBI Taxonomy" id="2605694"/>
    <lineage>
        <taxon>Bacteria</taxon>
        <taxon>Pseudomonadati</taxon>
        <taxon>Planctomycetota</taxon>
        <taxon>Planctomycetia</taxon>
        <taxon>Pirellulales</taxon>
        <taxon>Pirellulaceae</taxon>
        <taxon>Roseiconus</taxon>
    </lineage>
</organism>
<dbReference type="HAMAP" id="MF_00338">
    <property type="entry name" value="UPF0145"/>
    <property type="match status" value="1"/>
</dbReference>
<evidence type="ECO:0000256" key="2">
    <source>
        <dbReference type="HAMAP-Rule" id="MF_00338"/>
    </source>
</evidence>
<evidence type="ECO:0000256" key="1">
    <source>
        <dbReference type="ARBA" id="ARBA00010751"/>
    </source>
</evidence>
<dbReference type="Proteomes" id="UP001239462">
    <property type="component" value="Unassembled WGS sequence"/>
</dbReference>
<dbReference type="EMBL" id="JASZZN010000035">
    <property type="protein sequence ID" value="MDM4019272.1"/>
    <property type="molecule type" value="Genomic_DNA"/>
</dbReference>
<dbReference type="InterPro" id="IPR035439">
    <property type="entry name" value="UPF0145_dom_sf"/>
</dbReference>
<proteinExistence type="inferred from homology"/>
<dbReference type="Gene3D" id="3.30.110.70">
    <property type="entry name" value="Hypothetical protein apc22750. Chain B"/>
    <property type="match status" value="1"/>
</dbReference>
<dbReference type="InterPro" id="IPR002765">
    <property type="entry name" value="UPF0145_YbjQ-like"/>
</dbReference>
<keyword evidence="4" id="KW-1185">Reference proteome</keyword>
<accession>A0ABT7PRZ1</accession>
<dbReference type="PANTHER" id="PTHR34068">
    <property type="entry name" value="UPF0145 PROTEIN YBJQ"/>
    <property type="match status" value="1"/>
</dbReference>
<reference evidence="3 4" key="1">
    <citation type="submission" date="2023-06" db="EMBL/GenBank/DDBJ databases">
        <title>Roseiconus lacunae JC819 isolated from Gulf of Mannar region, Tamil Nadu.</title>
        <authorList>
            <person name="Pk S."/>
            <person name="Ch S."/>
            <person name="Ch V.R."/>
        </authorList>
    </citation>
    <scope>NUCLEOTIDE SEQUENCE [LARGE SCALE GENOMIC DNA]</scope>
    <source>
        <strain evidence="3 4">JC819</strain>
    </source>
</reference>
<comment type="caution">
    <text evidence="3">The sequence shown here is derived from an EMBL/GenBank/DDBJ whole genome shotgun (WGS) entry which is preliminary data.</text>
</comment>